<dbReference type="Proteomes" id="UP000323142">
    <property type="component" value="Unassembled WGS sequence"/>
</dbReference>
<dbReference type="AlphaFoldDB" id="A0A5B2V7Q4"/>
<dbReference type="OrthoDB" id="6710777at2"/>
<comment type="caution">
    <text evidence="2">The sequence shown here is derived from an EMBL/GenBank/DDBJ whole genome shotgun (WGS) entry which is preliminary data.</text>
</comment>
<organism evidence="2 3">
    <name type="scientific">Salinarimonas soli</name>
    <dbReference type="NCBI Taxonomy" id="1638099"/>
    <lineage>
        <taxon>Bacteria</taxon>
        <taxon>Pseudomonadati</taxon>
        <taxon>Pseudomonadota</taxon>
        <taxon>Alphaproteobacteria</taxon>
        <taxon>Hyphomicrobiales</taxon>
        <taxon>Salinarimonadaceae</taxon>
        <taxon>Salinarimonas</taxon>
    </lineage>
</organism>
<dbReference type="EMBL" id="VUOA01000040">
    <property type="protein sequence ID" value="KAA2235001.1"/>
    <property type="molecule type" value="Genomic_DNA"/>
</dbReference>
<feature type="transmembrane region" description="Helical" evidence="1">
    <location>
        <begin position="45"/>
        <end position="66"/>
    </location>
</feature>
<evidence type="ECO:0000313" key="2">
    <source>
        <dbReference type="EMBL" id="KAA2235001.1"/>
    </source>
</evidence>
<feature type="transmembrane region" description="Helical" evidence="1">
    <location>
        <begin position="136"/>
        <end position="158"/>
    </location>
</feature>
<name>A0A5B2V7Q4_9HYPH</name>
<keyword evidence="1" id="KW-1133">Transmembrane helix</keyword>
<proteinExistence type="predicted"/>
<accession>A0A5B2V7Q4</accession>
<sequence>MDAPLALIFAVLALLATPGPTNTLLAASGALVGARRSLVLVPAEIAGYLTGIGALLLVVGPALAGLPPLGAALKLAAGAYLARSSFVLWRGGGAGPASARVAVASPQRVLVTTLLNPKALVFAFGIFPTVDPLTAAPLFAGLVALAALGWILVGAWLGRAAGAPGAAAGLARAAALAQGGFAAAVAGSAVAAF</sequence>
<protein>
    <submittedName>
        <fullName evidence="2">Lysine transporter LysE</fullName>
    </submittedName>
</protein>
<dbReference type="RefSeq" id="WP_149821591.1">
    <property type="nucleotide sequence ID" value="NZ_VUOA01000040.1"/>
</dbReference>
<keyword evidence="1" id="KW-0812">Transmembrane</keyword>
<evidence type="ECO:0000313" key="3">
    <source>
        <dbReference type="Proteomes" id="UP000323142"/>
    </source>
</evidence>
<feature type="transmembrane region" description="Helical" evidence="1">
    <location>
        <begin position="170"/>
        <end position="192"/>
    </location>
</feature>
<keyword evidence="3" id="KW-1185">Reference proteome</keyword>
<reference evidence="2 3" key="2">
    <citation type="submission" date="2019-09" db="EMBL/GenBank/DDBJ databases">
        <authorList>
            <person name="Jin C."/>
        </authorList>
    </citation>
    <scope>NUCLEOTIDE SEQUENCE [LARGE SCALE GENOMIC DNA]</scope>
    <source>
        <strain evidence="2 3">BN140002</strain>
    </source>
</reference>
<keyword evidence="1" id="KW-0472">Membrane</keyword>
<evidence type="ECO:0000256" key="1">
    <source>
        <dbReference type="SAM" id="Phobius"/>
    </source>
</evidence>
<gene>
    <name evidence="2" type="ORF">F0L46_21930</name>
</gene>
<reference evidence="2 3" key="1">
    <citation type="submission" date="2019-09" db="EMBL/GenBank/DDBJ databases">
        <title>Salinarimonas rosea gen. nov., sp. nov., a new member of the a-2 subgroup of the Proteobacteria.</title>
        <authorList>
            <person name="Liu J."/>
        </authorList>
    </citation>
    <scope>NUCLEOTIDE SEQUENCE [LARGE SCALE GENOMIC DNA]</scope>
    <source>
        <strain evidence="2 3">BN140002</strain>
    </source>
</reference>